<protein>
    <recommendedName>
        <fullName evidence="1">peptide-methionine (S)-S-oxide reductase</fullName>
        <ecNumber evidence="1">1.8.4.11</ecNumber>
    </recommendedName>
</protein>
<evidence type="ECO:0000313" key="6">
    <source>
        <dbReference type="EMBL" id="MFB9051551.1"/>
    </source>
</evidence>
<evidence type="ECO:0000259" key="5">
    <source>
        <dbReference type="Pfam" id="PF01625"/>
    </source>
</evidence>
<organism evidence="6 7">
    <name type="scientific">Formosa undariae</name>
    <dbReference type="NCBI Taxonomy" id="1325436"/>
    <lineage>
        <taxon>Bacteria</taxon>
        <taxon>Pseudomonadati</taxon>
        <taxon>Bacteroidota</taxon>
        <taxon>Flavobacteriia</taxon>
        <taxon>Flavobacteriales</taxon>
        <taxon>Flavobacteriaceae</taxon>
        <taxon>Formosa</taxon>
    </lineage>
</organism>
<evidence type="ECO:0000313" key="7">
    <source>
        <dbReference type="Proteomes" id="UP001589605"/>
    </source>
</evidence>
<dbReference type="InterPro" id="IPR002569">
    <property type="entry name" value="Met_Sox_Rdtase_MsrA_dom"/>
</dbReference>
<dbReference type="Pfam" id="PF01625">
    <property type="entry name" value="PMSR"/>
    <property type="match status" value="1"/>
</dbReference>
<accession>A0ABV5EWJ0</accession>
<proteinExistence type="predicted"/>
<comment type="caution">
    <text evidence="6">The sequence shown here is derived from an EMBL/GenBank/DDBJ whole genome shotgun (WGS) entry which is preliminary data.</text>
</comment>
<comment type="catalytic activity">
    <reaction evidence="4">
        <text>[thioredoxin]-disulfide + L-methionine + H2O = L-methionine (S)-S-oxide + [thioredoxin]-dithiol</text>
        <dbReference type="Rhea" id="RHEA:19993"/>
        <dbReference type="Rhea" id="RHEA-COMP:10698"/>
        <dbReference type="Rhea" id="RHEA-COMP:10700"/>
        <dbReference type="ChEBI" id="CHEBI:15377"/>
        <dbReference type="ChEBI" id="CHEBI:29950"/>
        <dbReference type="ChEBI" id="CHEBI:50058"/>
        <dbReference type="ChEBI" id="CHEBI:57844"/>
        <dbReference type="ChEBI" id="CHEBI:58772"/>
        <dbReference type="EC" id="1.8.4.11"/>
    </reaction>
</comment>
<sequence length="170" mass="19392">MGLKIEDRIAFGGGCHWCTEAVFQSLKGVSLVEQGYIASTGDAASFSEAVIVHFNSLEISEAVLLEIHLHTHKSTSNHSRRETYRSAVYVFSEDQNARFSNLLNGFQKDFNYSLITKVYPFQEFKSSRDAIKNYYLQNPKKPFCQLYIVPKLTLLLERYAVYVNESSKSN</sequence>
<name>A0ABV5EWJ0_9FLAO</name>
<dbReference type="RefSeq" id="WP_382380080.1">
    <property type="nucleotide sequence ID" value="NZ_JBHMEZ010000001.1"/>
</dbReference>
<dbReference type="InterPro" id="IPR036509">
    <property type="entry name" value="Met_Sox_Rdtase_MsrA_sf"/>
</dbReference>
<dbReference type="Proteomes" id="UP001589605">
    <property type="component" value="Unassembled WGS sequence"/>
</dbReference>
<dbReference type="Gene3D" id="3.30.1060.10">
    <property type="entry name" value="Peptide methionine sulphoxide reductase MsrA"/>
    <property type="match status" value="1"/>
</dbReference>
<comment type="catalytic activity">
    <reaction evidence="3">
        <text>L-methionyl-[protein] + [thioredoxin]-disulfide + H2O = L-methionyl-(S)-S-oxide-[protein] + [thioredoxin]-dithiol</text>
        <dbReference type="Rhea" id="RHEA:14217"/>
        <dbReference type="Rhea" id="RHEA-COMP:10698"/>
        <dbReference type="Rhea" id="RHEA-COMP:10700"/>
        <dbReference type="Rhea" id="RHEA-COMP:12313"/>
        <dbReference type="Rhea" id="RHEA-COMP:12315"/>
        <dbReference type="ChEBI" id="CHEBI:15377"/>
        <dbReference type="ChEBI" id="CHEBI:16044"/>
        <dbReference type="ChEBI" id="CHEBI:29950"/>
        <dbReference type="ChEBI" id="CHEBI:44120"/>
        <dbReference type="ChEBI" id="CHEBI:50058"/>
        <dbReference type="EC" id="1.8.4.11"/>
    </reaction>
</comment>
<dbReference type="EMBL" id="JBHMEZ010000001">
    <property type="protein sequence ID" value="MFB9051551.1"/>
    <property type="molecule type" value="Genomic_DNA"/>
</dbReference>
<gene>
    <name evidence="6" type="ORF">ACFFVB_00540</name>
</gene>
<dbReference type="GO" id="GO:0008113">
    <property type="term" value="F:peptide-methionine (S)-S-oxide reductase activity"/>
    <property type="evidence" value="ECO:0007669"/>
    <property type="project" value="UniProtKB-EC"/>
</dbReference>
<evidence type="ECO:0000256" key="3">
    <source>
        <dbReference type="ARBA" id="ARBA00047806"/>
    </source>
</evidence>
<feature type="domain" description="Peptide methionine sulphoxide reductase MsrA" evidence="5">
    <location>
        <begin position="9"/>
        <end position="144"/>
    </location>
</feature>
<dbReference type="PANTHER" id="PTHR43774:SF1">
    <property type="entry name" value="PEPTIDE METHIONINE SULFOXIDE REDUCTASE MSRA 2"/>
    <property type="match status" value="1"/>
</dbReference>
<dbReference type="SUPFAM" id="SSF55068">
    <property type="entry name" value="Peptide methionine sulfoxide reductase"/>
    <property type="match status" value="1"/>
</dbReference>
<keyword evidence="7" id="KW-1185">Reference proteome</keyword>
<reference evidence="6 7" key="1">
    <citation type="submission" date="2024-09" db="EMBL/GenBank/DDBJ databases">
        <authorList>
            <person name="Sun Q."/>
            <person name="Mori K."/>
        </authorList>
    </citation>
    <scope>NUCLEOTIDE SEQUENCE [LARGE SCALE GENOMIC DNA]</scope>
    <source>
        <strain evidence="6 7">CECT 8286</strain>
    </source>
</reference>
<dbReference type="EC" id="1.8.4.11" evidence="1"/>
<evidence type="ECO:0000256" key="2">
    <source>
        <dbReference type="ARBA" id="ARBA00023002"/>
    </source>
</evidence>
<evidence type="ECO:0000256" key="4">
    <source>
        <dbReference type="ARBA" id="ARBA00048782"/>
    </source>
</evidence>
<dbReference type="PANTHER" id="PTHR43774">
    <property type="entry name" value="PEPTIDE METHIONINE SULFOXIDE REDUCTASE"/>
    <property type="match status" value="1"/>
</dbReference>
<evidence type="ECO:0000256" key="1">
    <source>
        <dbReference type="ARBA" id="ARBA00012502"/>
    </source>
</evidence>
<keyword evidence="2 6" id="KW-0560">Oxidoreductase</keyword>